<dbReference type="InterPro" id="IPR000315">
    <property type="entry name" value="Znf_B-box"/>
</dbReference>
<feature type="domain" description="B box-type" evidence="2">
    <location>
        <begin position="5"/>
        <end position="55"/>
    </location>
</feature>
<protein>
    <recommendedName>
        <fullName evidence="2">B box-type domain-containing protein</fullName>
    </recommendedName>
</protein>
<keyword evidence="1" id="KW-0862">Zinc</keyword>
<dbReference type="GO" id="GO:0008270">
    <property type="term" value="F:zinc ion binding"/>
    <property type="evidence" value="ECO:0007669"/>
    <property type="project" value="UniProtKB-KW"/>
</dbReference>
<dbReference type="CDD" id="cd19757">
    <property type="entry name" value="Bbox1"/>
    <property type="match status" value="1"/>
</dbReference>
<sequence>MDVNDKKDLCSPCEFKNKTNEAAKWCIDCKEPLCVSCYEHHNVHRSSRNHHVISVESNQMLESLQKRLNEYCEYHHQEKDLYCSTHSEFICLTCTNTSHGKCKPAVGLSEVTKNAKMSPFVSVRKIQSINIDTEKNPEIFATCGKIKSYGNIQVETLNKGYCIFKKIKGQYPKDIESKTIYKFSKTLEIKIPPRSIIDNFAMLPGKQMIFVDSQVRYKTLIIFNDYGTHDRNIKLSCMPFDIDVIGNDKLALSFPLSTRKRIEMINTTNNRLEHEIVFLKTNVLVFHTINVDCLLSSRMKGF</sequence>
<dbReference type="OrthoDB" id="6089885at2759"/>
<dbReference type="AlphaFoldDB" id="A0A6J8CS29"/>
<evidence type="ECO:0000256" key="1">
    <source>
        <dbReference type="PROSITE-ProRule" id="PRU00024"/>
    </source>
</evidence>
<keyword evidence="4" id="KW-1185">Reference proteome</keyword>
<dbReference type="PROSITE" id="PS50119">
    <property type="entry name" value="ZF_BBOX"/>
    <property type="match status" value="1"/>
</dbReference>
<dbReference type="SUPFAM" id="SSF57845">
    <property type="entry name" value="B-box zinc-binding domain"/>
    <property type="match status" value="1"/>
</dbReference>
<organism evidence="3 4">
    <name type="scientific">Mytilus coruscus</name>
    <name type="common">Sea mussel</name>
    <dbReference type="NCBI Taxonomy" id="42192"/>
    <lineage>
        <taxon>Eukaryota</taxon>
        <taxon>Metazoa</taxon>
        <taxon>Spiralia</taxon>
        <taxon>Lophotrochozoa</taxon>
        <taxon>Mollusca</taxon>
        <taxon>Bivalvia</taxon>
        <taxon>Autobranchia</taxon>
        <taxon>Pteriomorphia</taxon>
        <taxon>Mytilida</taxon>
        <taxon>Mytiloidea</taxon>
        <taxon>Mytilidae</taxon>
        <taxon>Mytilinae</taxon>
        <taxon>Mytilus</taxon>
    </lineage>
</organism>
<gene>
    <name evidence="3" type="ORF">MCOR_32676</name>
</gene>
<keyword evidence="1" id="KW-0479">Metal-binding</keyword>
<dbReference type="Proteomes" id="UP000507470">
    <property type="component" value="Unassembled WGS sequence"/>
</dbReference>
<evidence type="ECO:0000313" key="4">
    <source>
        <dbReference type="Proteomes" id="UP000507470"/>
    </source>
</evidence>
<accession>A0A6J8CS29</accession>
<dbReference type="Gene3D" id="3.30.160.60">
    <property type="entry name" value="Classic Zinc Finger"/>
    <property type="match status" value="1"/>
</dbReference>
<proteinExistence type="predicted"/>
<evidence type="ECO:0000259" key="2">
    <source>
        <dbReference type="PROSITE" id="PS50119"/>
    </source>
</evidence>
<keyword evidence="1" id="KW-0863">Zinc-finger</keyword>
<reference evidence="3 4" key="1">
    <citation type="submission" date="2020-06" db="EMBL/GenBank/DDBJ databases">
        <authorList>
            <person name="Li R."/>
            <person name="Bekaert M."/>
        </authorList>
    </citation>
    <scope>NUCLEOTIDE SEQUENCE [LARGE SCALE GENOMIC DNA]</scope>
    <source>
        <strain evidence="4">wild</strain>
    </source>
</reference>
<dbReference type="EMBL" id="CACVKT020005879">
    <property type="protein sequence ID" value="CAC5398296.1"/>
    <property type="molecule type" value="Genomic_DNA"/>
</dbReference>
<evidence type="ECO:0000313" key="3">
    <source>
        <dbReference type="EMBL" id="CAC5398296.1"/>
    </source>
</evidence>
<name>A0A6J8CS29_MYTCO</name>